<evidence type="ECO:0000259" key="10">
    <source>
        <dbReference type="PROSITE" id="PS50836"/>
    </source>
</evidence>
<organism evidence="11 12">
    <name type="scientific">Zalerion maritima</name>
    <dbReference type="NCBI Taxonomy" id="339359"/>
    <lineage>
        <taxon>Eukaryota</taxon>
        <taxon>Fungi</taxon>
        <taxon>Dikarya</taxon>
        <taxon>Ascomycota</taxon>
        <taxon>Pezizomycotina</taxon>
        <taxon>Sordariomycetes</taxon>
        <taxon>Lulworthiomycetidae</taxon>
        <taxon>Lulworthiales</taxon>
        <taxon>Lulworthiaceae</taxon>
        <taxon>Zalerion</taxon>
    </lineage>
</organism>
<dbReference type="PANTHER" id="PTHR47797">
    <property type="entry name" value="DEHYDROGENASE, PUTATIVE (AFU_ORTHOLOGUE AFUA_8G05805)-RELATED"/>
    <property type="match status" value="1"/>
</dbReference>
<feature type="region of interest" description="Disordered" evidence="7">
    <location>
        <begin position="388"/>
        <end position="441"/>
    </location>
</feature>
<protein>
    <recommendedName>
        <fullName evidence="10">DOMON domain-containing protein</fullName>
    </recommendedName>
</protein>
<evidence type="ECO:0000256" key="6">
    <source>
        <dbReference type="ARBA" id="ARBA00023136"/>
    </source>
</evidence>
<feature type="compositionally biased region" description="Basic and acidic residues" evidence="7">
    <location>
        <begin position="388"/>
        <end position="398"/>
    </location>
</feature>
<dbReference type="CDD" id="cd08760">
    <property type="entry name" value="Cyt_b561_FRRS1_like"/>
    <property type="match status" value="1"/>
</dbReference>
<dbReference type="Proteomes" id="UP001201980">
    <property type="component" value="Unassembled WGS sequence"/>
</dbReference>
<dbReference type="InterPro" id="IPR006593">
    <property type="entry name" value="Cyt_b561/ferric_Rdtase_TM"/>
</dbReference>
<feature type="compositionally biased region" description="Basic and acidic residues" evidence="7">
    <location>
        <begin position="426"/>
        <end position="441"/>
    </location>
</feature>
<evidence type="ECO:0000256" key="1">
    <source>
        <dbReference type="ARBA" id="ARBA00004370"/>
    </source>
</evidence>
<feature type="transmembrane region" description="Helical" evidence="8">
    <location>
        <begin position="255"/>
        <end position="273"/>
    </location>
</feature>
<feature type="chain" id="PRO_5042007350" description="DOMON domain-containing protein" evidence="9">
    <location>
        <begin position="21"/>
        <end position="441"/>
    </location>
</feature>
<evidence type="ECO:0000313" key="11">
    <source>
        <dbReference type="EMBL" id="KAJ2903805.1"/>
    </source>
</evidence>
<keyword evidence="3 8" id="KW-0812">Transmembrane</keyword>
<reference evidence="11" key="1">
    <citation type="submission" date="2022-07" db="EMBL/GenBank/DDBJ databases">
        <title>Draft genome sequence of Zalerion maritima ATCC 34329, a (micro)plastics degrading marine fungus.</title>
        <authorList>
            <person name="Paco A."/>
            <person name="Goncalves M.F.M."/>
            <person name="Rocha-Santos T.A.P."/>
            <person name="Alves A."/>
        </authorList>
    </citation>
    <scope>NUCLEOTIDE SEQUENCE</scope>
    <source>
        <strain evidence="11">ATCC 34329</strain>
    </source>
</reference>
<keyword evidence="9" id="KW-0732">Signal</keyword>
<feature type="transmembrane region" description="Helical" evidence="8">
    <location>
        <begin position="227"/>
        <end position="248"/>
    </location>
</feature>
<evidence type="ECO:0000256" key="5">
    <source>
        <dbReference type="ARBA" id="ARBA00022989"/>
    </source>
</evidence>
<feature type="transmembrane region" description="Helical" evidence="8">
    <location>
        <begin position="324"/>
        <end position="347"/>
    </location>
</feature>
<comment type="caution">
    <text evidence="11">The sequence shown here is derived from an EMBL/GenBank/DDBJ whole genome shotgun (WGS) entry which is preliminary data.</text>
</comment>
<dbReference type="Pfam" id="PF16010">
    <property type="entry name" value="CDH-cyt"/>
    <property type="match status" value="1"/>
</dbReference>
<evidence type="ECO:0000256" key="7">
    <source>
        <dbReference type="SAM" id="MobiDB-lite"/>
    </source>
</evidence>
<feature type="transmembrane region" description="Helical" evidence="8">
    <location>
        <begin position="359"/>
        <end position="379"/>
    </location>
</feature>
<dbReference type="InterPro" id="IPR005018">
    <property type="entry name" value="DOMON_domain"/>
</dbReference>
<sequence>MKVSSRIAAAVALASSFAYADYVTNCLTDNVCISIGVPEVTASSGSGNLYFQMTAPTSYSWFGIGTGSRMAGSSMFIIYTDGSGNVTVSPRAGTGHSQPSHDSSLSVEVLAGSGVDGDTMTANFVVSNLDTDVASTSTWIGAYKSGSSLDDSSPEASISEHGSETSWGFDLSQATITDDSNPYVDANGDTTTDTGSGSNDSSGGSDSSSGNTGVVDSGGSTNSKTIMYIHALVASVAFVILMPFASVLMPLLGKWYIHAGLQLLSFVLMWIGFGLGVKVANDTGIIFKQTHTILGTVVICAMIFQPVFGWLHHLHYVKHQGRGAISYVHIWYGRVLMALGVINGGLGLKLANAGSGYKIAYAAVAGIMFVVYAIGKIAANMRKSRSYKKAEMHEEPSQRSRRPYNNSDEAEWRRYESGQGAPQPYEGHRYEGARYDSNRYA</sequence>
<dbReference type="EMBL" id="JAKWBI020000070">
    <property type="protein sequence ID" value="KAJ2903805.1"/>
    <property type="molecule type" value="Genomic_DNA"/>
</dbReference>
<feature type="domain" description="DOMON" evidence="10">
    <location>
        <begin position="29"/>
        <end position="146"/>
    </location>
</feature>
<gene>
    <name evidence="11" type="ORF">MKZ38_009279</name>
</gene>
<dbReference type="Gene3D" id="1.20.120.1770">
    <property type="match status" value="1"/>
</dbReference>
<evidence type="ECO:0000256" key="4">
    <source>
        <dbReference type="ARBA" id="ARBA00022982"/>
    </source>
</evidence>
<dbReference type="AlphaFoldDB" id="A0AAD5RTJ1"/>
<feature type="region of interest" description="Disordered" evidence="7">
    <location>
        <begin position="146"/>
        <end position="165"/>
    </location>
</feature>
<dbReference type="SUPFAM" id="SSF49344">
    <property type="entry name" value="CBD9-like"/>
    <property type="match status" value="1"/>
</dbReference>
<comment type="subcellular location">
    <subcellularLocation>
        <location evidence="1">Membrane</location>
    </subcellularLocation>
</comment>
<feature type="transmembrane region" description="Helical" evidence="8">
    <location>
        <begin position="293"/>
        <end position="312"/>
    </location>
</feature>
<dbReference type="SMART" id="SM00665">
    <property type="entry name" value="B561"/>
    <property type="match status" value="1"/>
</dbReference>
<name>A0AAD5RTJ1_9PEZI</name>
<keyword evidence="6 8" id="KW-0472">Membrane</keyword>
<evidence type="ECO:0000256" key="8">
    <source>
        <dbReference type="SAM" id="Phobius"/>
    </source>
</evidence>
<feature type="compositionally biased region" description="Polar residues" evidence="7">
    <location>
        <begin position="146"/>
        <end position="156"/>
    </location>
</feature>
<evidence type="ECO:0000256" key="9">
    <source>
        <dbReference type="SAM" id="SignalP"/>
    </source>
</evidence>
<feature type="signal peptide" evidence="9">
    <location>
        <begin position="1"/>
        <end position="20"/>
    </location>
</feature>
<keyword evidence="5 8" id="KW-1133">Transmembrane helix</keyword>
<dbReference type="InterPro" id="IPR015920">
    <property type="entry name" value="Cellobiose_DH-like_cyt"/>
</dbReference>
<keyword evidence="4" id="KW-0249">Electron transport</keyword>
<feature type="compositionally biased region" description="Low complexity" evidence="7">
    <location>
        <begin position="188"/>
        <end position="216"/>
    </location>
</feature>
<keyword evidence="12" id="KW-1185">Reference proteome</keyword>
<dbReference type="Gene3D" id="2.60.40.1210">
    <property type="entry name" value="Cellobiose dehydrogenase, cytochrome domain"/>
    <property type="match status" value="1"/>
</dbReference>
<accession>A0AAD5RTJ1</accession>
<evidence type="ECO:0000313" key="12">
    <source>
        <dbReference type="Proteomes" id="UP001201980"/>
    </source>
</evidence>
<feature type="region of interest" description="Disordered" evidence="7">
    <location>
        <begin position="179"/>
        <end position="216"/>
    </location>
</feature>
<dbReference type="PROSITE" id="PS50836">
    <property type="entry name" value="DOMON"/>
    <property type="match status" value="1"/>
</dbReference>
<proteinExistence type="predicted"/>
<dbReference type="CDD" id="cd09630">
    <property type="entry name" value="CDH_like_cytochrome"/>
    <property type="match status" value="1"/>
</dbReference>
<dbReference type="PANTHER" id="PTHR47797:SF4">
    <property type="entry name" value="DOMON DOMAIN-CONTAINING PROTEIN"/>
    <property type="match status" value="1"/>
</dbReference>
<dbReference type="GO" id="GO:0016020">
    <property type="term" value="C:membrane"/>
    <property type="evidence" value="ECO:0007669"/>
    <property type="project" value="UniProtKB-SubCell"/>
</dbReference>
<evidence type="ECO:0000256" key="3">
    <source>
        <dbReference type="ARBA" id="ARBA00022692"/>
    </source>
</evidence>
<evidence type="ECO:0000256" key="2">
    <source>
        <dbReference type="ARBA" id="ARBA00022448"/>
    </source>
</evidence>
<keyword evidence="2" id="KW-0813">Transport</keyword>